<dbReference type="AlphaFoldDB" id="A0A8S3HNB8"/>
<reference evidence="3" key="1">
    <citation type="submission" date="2021-02" db="EMBL/GenBank/DDBJ databases">
        <authorList>
            <person name="Nowell W R."/>
        </authorList>
    </citation>
    <scope>NUCLEOTIDE SEQUENCE</scope>
</reference>
<protein>
    <recommendedName>
        <fullName evidence="2">ERAP1-like C-terminal domain-containing protein</fullName>
    </recommendedName>
</protein>
<feature type="non-terminal residue" evidence="3">
    <location>
        <position position="1"/>
    </location>
</feature>
<evidence type="ECO:0000313" key="3">
    <source>
        <dbReference type="EMBL" id="CAF5185589.1"/>
    </source>
</evidence>
<dbReference type="GO" id="GO:0043171">
    <property type="term" value="P:peptide catabolic process"/>
    <property type="evidence" value="ECO:0007669"/>
    <property type="project" value="TreeGrafter"/>
</dbReference>
<comment type="caution">
    <text evidence="3">The sequence shown here is derived from an EMBL/GenBank/DDBJ whole genome shotgun (WGS) entry which is preliminary data.</text>
</comment>
<evidence type="ECO:0000313" key="4">
    <source>
        <dbReference type="Proteomes" id="UP000681720"/>
    </source>
</evidence>
<dbReference type="GO" id="GO:0016020">
    <property type="term" value="C:membrane"/>
    <property type="evidence" value="ECO:0007669"/>
    <property type="project" value="TreeGrafter"/>
</dbReference>
<gene>
    <name evidence="3" type="ORF">GIL414_LOCUS70909</name>
</gene>
<dbReference type="PANTHER" id="PTHR11533:SF299">
    <property type="entry name" value="AMINOPEPTIDASE"/>
    <property type="match status" value="1"/>
</dbReference>
<evidence type="ECO:0000259" key="2">
    <source>
        <dbReference type="Pfam" id="PF11838"/>
    </source>
</evidence>
<accession>A0A8S3HNB8</accession>
<dbReference type="GO" id="GO:0005737">
    <property type="term" value="C:cytoplasm"/>
    <property type="evidence" value="ECO:0007669"/>
    <property type="project" value="TreeGrafter"/>
</dbReference>
<dbReference type="InterPro" id="IPR024571">
    <property type="entry name" value="ERAP1-like_C_dom"/>
</dbReference>
<sequence>DWKMMYNYYKTAVSPQEQTRALVAISSTNNTDRLNQLLYEGLNTGPNTIKRQDFFAMIAYMSRTLVGRETAWTFYKNNFQKLVSIYTLESRRLGIAIHSIARSFENESYLEEMNQLFELYPNAGAGVSTRKQAINQVNMNIEWIKTREQNLLNALETISS</sequence>
<dbReference type="EMBL" id="CAJOBJ010333226">
    <property type="protein sequence ID" value="CAF5185589.1"/>
    <property type="molecule type" value="Genomic_DNA"/>
</dbReference>
<proteinExistence type="inferred from homology"/>
<name>A0A8S3HNB8_9BILA</name>
<dbReference type="GO" id="GO:0006508">
    <property type="term" value="P:proteolysis"/>
    <property type="evidence" value="ECO:0007669"/>
    <property type="project" value="TreeGrafter"/>
</dbReference>
<dbReference type="GO" id="GO:0042277">
    <property type="term" value="F:peptide binding"/>
    <property type="evidence" value="ECO:0007669"/>
    <property type="project" value="TreeGrafter"/>
</dbReference>
<dbReference type="Gene3D" id="1.25.50.20">
    <property type="match status" value="1"/>
</dbReference>
<organism evidence="3 4">
    <name type="scientific">Rotaria magnacalcarata</name>
    <dbReference type="NCBI Taxonomy" id="392030"/>
    <lineage>
        <taxon>Eukaryota</taxon>
        <taxon>Metazoa</taxon>
        <taxon>Spiralia</taxon>
        <taxon>Gnathifera</taxon>
        <taxon>Rotifera</taxon>
        <taxon>Eurotatoria</taxon>
        <taxon>Bdelloidea</taxon>
        <taxon>Philodinida</taxon>
        <taxon>Philodinidae</taxon>
        <taxon>Rotaria</taxon>
    </lineage>
</organism>
<dbReference type="GO" id="GO:0008270">
    <property type="term" value="F:zinc ion binding"/>
    <property type="evidence" value="ECO:0007669"/>
    <property type="project" value="TreeGrafter"/>
</dbReference>
<comment type="similarity">
    <text evidence="1">Belongs to the peptidase M1 family.</text>
</comment>
<dbReference type="PANTHER" id="PTHR11533">
    <property type="entry name" value="PROTEASE M1 ZINC METALLOPROTEASE"/>
    <property type="match status" value="1"/>
</dbReference>
<evidence type="ECO:0000256" key="1">
    <source>
        <dbReference type="ARBA" id="ARBA00010136"/>
    </source>
</evidence>
<dbReference type="Pfam" id="PF11838">
    <property type="entry name" value="ERAP1_C"/>
    <property type="match status" value="1"/>
</dbReference>
<dbReference type="GO" id="GO:0070006">
    <property type="term" value="F:metalloaminopeptidase activity"/>
    <property type="evidence" value="ECO:0007669"/>
    <property type="project" value="TreeGrafter"/>
</dbReference>
<dbReference type="GO" id="GO:0005615">
    <property type="term" value="C:extracellular space"/>
    <property type="evidence" value="ECO:0007669"/>
    <property type="project" value="TreeGrafter"/>
</dbReference>
<dbReference type="InterPro" id="IPR050344">
    <property type="entry name" value="Peptidase_M1_aminopeptidases"/>
</dbReference>
<feature type="domain" description="ERAP1-like C-terminal" evidence="2">
    <location>
        <begin position="1"/>
        <end position="137"/>
    </location>
</feature>
<dbReference type="Proteomes" id="UP000681720">
    <property type="component" value="Unassembled WGS sequence"/>
</dbReference>